<dbReference type="Gene3D" id="3.40.50.150">
    <property type="entry name" value="Vaccinia Virus protein VP39"/>
    <property type="match status" value="1"/>
</dbReference>
<evidence type="ECO:0000256" key="3">
    <source>
        <dbReference type="ARBA" id="ARBA00020987"/>
    </source>
</evidence>
<comment type="subcellular location">
    <subcellularLocation>
        <location evidence="1 11">Nucleus</location>
    </subcellularLocation>
</comment>
<evidence type="ECO:0000256" key="1">
    <source>
        <dbReference type="ARBA" id="ARBA00004123"/>
    </source>
</evidence>
<dbReference type="PROSITE" id="PS51569">
    <property type="entry name" value="DOT1"/>
    <property type="match status" value="1"/>
</dbReference>
<comment type="catalytic activity">
    <reaction evidence="10 11">
        <text>L-lysyl(79)-[histone H3] + 3 S-adenosyl-L-methionine = N(6),N(6),N(6)-trimethyl-L-lysyl(79)-[histone H3] + 3 S-adenosyl-L-homocysteine + 3 H(+)</text>
        <dbReference type="Rhea" id="RHEA:60328"/>
        <dbReference type="Rhea" id="RHEA-COMP:15549"/>
        <dbReference type="Rhea" id="RHEA-COMP:15552"/>
        <dbReference type="ChEBI" id="CHEBI:15378"/>
        <dbReference type="ChEBI" id="CHEBI:29969"/>
        <dbReference type="ChEBI" id="CHEBI:57856"/>
        <dbReference type="ChEBI" id="CHEBI:59789"/>
        <dbReference type="ChEBI" id="CHEBI:61961"/>
        <dbReference type="EC" id="2.1.1.360"/>
    </reaction>
</comment>
<keyword evidence="7 11" id="KW-0156">Chromatin regulator</keyword>
<feature type="compositionally biased region" description="Low complexity" evidence="12">
    <location>
        <begin position="1"/>
        <end position="13"/>
    </location>
</feature>
<dbReference type="Pfam" id="PF08123">
    <property type="entry name" value="DOT1"/>
    <property type="match status" value="1"/>
</dbReference>
<gene>
    <name evidence="14" type="ORF">MCHLO_03205</name>
</gene>
<evidence type="ECO:0000256" key="12">
    <source>
        <dbReference type="SAM" id="MobiDB-lite"/>
    </source>
</evidence>
<evidence type="ECO:0000256" key="10">
    <source>
        <dbReference type="ARBA" id="ARBA00047770"/>
    </source>
</evidence>
<comment type="activity regulation">
    <text evidence="11">Ubiquitination of histone H2B to form H2BK123ub1 is required for efficient DOT1 methyltransferase activity on histone H3.</text>
</comment>
<dbReference type="Proteomes" id="UP000815677">
    <property type="component" value="Unassembled WGS sequence"/>
</dbReference>
<evidence type="ECO:0000313" key="15">
    <source>
        <dbReference type="Proteomes" id="UP000815677"/>
    </source>
</evidence>
<keyword evidence="6 11" id="KW-0949">S-adenosyl-L-methionine</keyword>
<keyword evidence="5 11" id="KW-0808">Transferase</keyword>
<dbReference type="InterPro" id="IPR025789">
    <property type="entry name" value="DOT1_dom"/>
</dbReference>
<feature type="non-terminal residue" evidence="14">
    <location>
        <position position="1"/>
    </location>
</feature>
<comment type="similarity">
    <text evidence="11">Belongs to the class I-like SAM-binding methyltransferase superfamily. DOT1 family.</text>
</comment>
<evidence type="ECO:0000256" key="11">
    <source>
        <dbReference type="RuleBase" id="RU271113"/>
    </source>
</evidence>
<reference evidence="14" key="1">
    <citation type="submission" date="2014-09" db="EMBL/GenBank/DDBJ databases">
        <title>Genome sequence of the luminous mushroom Mycena chlorophos for searching fungal bioluminescence genes.</title>
        <authorList>
            <person name="Tanaka Y."/>
            <person name="Kasuga D."/>
            <person name="Oba Y."/>
            <person name="Hase S."/>
            <person name="Sato K."/>
            <person name="Oba Y."/>
            <person name="Sakakibara Y."/>
        </authorList>
    </citation>
    <scope>NUCLEOTIDE SEQUENCE</scope>
</reference>
<evidence type="ECO:0000256" key="9">
    <source>
        <dbReference type="ARBA" id="ARBA00029821"/>
    </source>
</evidence>
<dbReference type="PANTHER" id="PTHR21451">
    <property type="entry name" value="HISTONE H3 METHYLTRANSFERASE"/>
    <property type="match status" value="1"/>
</dbReference>
<evidence type="ECO:0000256" key="7">
    <source>
        <dbReference type="ARBA" id="ARBA00022853"/>
    </source>
</evidence>
<dbReference type="Gene3D" id="1.10.260.170">
    <property type="match status" value="1"/>
</dbReference>
<organism evidence="14 15">
    <name type="scientific">Mycena chlorophos</name>
    <name type="common">Agaric fungus</name>
    <name type="synonym">Agaricus chlorophos</name>
    <dbReference type="NCBI Taxonomy" id="658473"/>
    <lineage>
        <taxon>Eukaryota</taxon>
        <taxon>Fungi</taxon>
        <taxon>Dikarya</taxon>
        <taxon>Basidiomycota</taxon>
        <taxon>Agaricomycotina</taxon>
        <taxon>Agaricomycetes</taxon>
        <taxon>Agaricomycetidae</taxon>
        <taxon>Agaricales</taxon>
        <taxon>Marasmiineae</taxon>
        <taxon>Mycenaceae</taxon>
        <taxon>Mycena</taxon>
    </lineage>
</organism>
<feature type="region of interest" description="Disordered" evidence="12">
    <location>
        <begin position="1"/>
        <end position="42"/>
    </location>
</feature>
<sequence length="321" mass="35351">GSSAPPAARSSLPDFRNPQDLADGSWRPHPQRYPTTSLHYPNGETPERFILLAPGDPNEYAPIMDLESTIYTMAEHYFTAEQQFTLFGPIPTESGCLPHSQDASPSSDPKNTLLLQLHESLRCRDGPTFIAIVQRFNTIVLSLKANTPNGMLKAVKAWTHSLLPPELPWRILAENYQRCIGPELARIKSRGAPQHASPEFTYGEVQPRLISHIIFTAGLTTNSLYLDLGSGIGNTVMQASLETGCRSYGIEQHPERSRVATRAAASFVERCHLWGLKCGDIELDAGDMLKSRRVEELVPLADVVFLANTSFTPQSKSLAGT</sequence>
<dbReference type="InterPro" id="IPR029063">
    <property type="entry name" value="SAM-dependent_MTases_sf"/>
</dbReference>
<dbReference type="PANTHER" id="PTHR21451:SF0">
    <property type="entry name" value="HISTONE-LYSINE N-METHYLTRANSFERASE, H3 LYSINE-79 SPECIFIC"/>
    <property type="match status" value="1"/>
</dbReference>
<dbReference type="InterPro" id="IPR030445">
    <property type="entry name" value="H3-K79_meTrfase"/>
</dbReference>
<keyword evidence="8 11" id="KW-0539">Nucleus</keyword>
<accession>A0ABQ0L3A9</accession>
<proteinExistence type="inferred from homology"/>
<evidence type="ECO:0000313" key="14">
    <source>
        <dbReference type="EMBL" id="GAT45640.1"/>
    </source>
</evidence>
<dbReference type="SUPFAM" id="SSF53335">
    <property type="entry name" value="S-adenosyl-L-methionine-dependent methyltransferases"/>
    <property type="match status" value="1"/>
</dbReference>
<keyword evidence="4 11" id="KW-0489">Methyltransferase</keyword>
<evidence type="ECO:0000256" key="6">
    <source>
        <dbReference type="ARBA" id="ARBA00022691"/>
    </source>
</evidence>
<protein>
    <recommendedName>
        <fullName evidence="3 11">Histone-lysine N-methyltransferase, H3 lysine-79 specific</fullName>
        <ecNumber evidence="2 11">2.1.1.360</ecNumber>
    </recommendedName>
    <alternativeName>
        <fullName evidence="9 11">Histone H3-K79 methyltransferase</fullName>
    </alternativeName>
</protein>
<comment type="miscellaneous">
    <text evidence="11">In contrast to other lysine histone methyltransferases, it does not contain a SET domain, suggesting the existence of another mechanism for methylation of lysine residues of histones.</text>
</comment>
<dbReference type="EC" id="2.1.1.360" evidence="2 11"/>
<evidence type="ECO:0000256" key="2">
    <source>
        <dbReference type="ARBA" id="ARBA00012190"/>
    </source>
</evidence>
<evidence type="ECO:0000256" key="8">
    <source>
        <dbReference type="ARBA" id="ARBA00023242"/>
    </source>
</evidence>
<evidence type="ECO:0000259" key="13">
    <source>
        <dbReference type="PROSITE" id="PS51569"/>
    </source>
</evidence>
<name>A0ABQ0L3A9_MYCCL</name>
<evidence type="ECO:0000256" key="5">
    <source>
        <dbReference type="ARBA" id="ARBA00022679"/>
    </source>
</evidence>
<dbReference type="EMBL" id="DF841629">
    <property type="protein sequence ID" value="GAT45640.1"/>
    <property type="molecule type" value="Genomic_DNA"/>
</dbReference>
<feature type="domain" description="DOT1" evidence="13">
    <location>
        <begin position="62"/>
        <end position="321"/>
    </location>
</feature>
<evidence type="ECO:0000256" key="4">
    <source>
        <dbReference type="ARBA" id="ARBA00022603"/>
    </source>
</evidence>
<comment type="function">
    <text evidence="11">Histone methyltransferase that specifically trimethylates histone H3 to form H3K79me3. This methylation is required for telomere silencing and for the pachytene checkpoint during the meiotic cell cycle by allowing the recruitment of RAD9 to double strand breaks. Nucleosomes are preferred as substrate compared to free histone.</text>
</comment>
<keyword evidence="15" id="KW-1185">Reference proteome</keyword>